<evidence type="ECO:0000256" key="4">
    <source>
        <dbReference type="ARBA" id="ARBA00022691"/>
    </source>
</evidence>
<keyword evidence="3" id="KW-0808">Transferase</keyword>
<dbReference type="PIRSF" id="PIRSF003085">
    <property type="entry name" value="CMAS"/>
    <property type="match status" value="1"/>
</dbReference>
<comment type="similarity">
    <text evidence="1">Belongs to the CFA/CMAS family.</text>
</comment>
<dbReference type="PANTHER" id="PTHR43667">
    <property type="entry name" value="CYCLOPROPANE-FATTY-ACYL-PHOSPHOLIPID SYNTHASE"/>
    <property type="match status" value="1"/>
</dbReference>
<organism evidence="7 8">
    <name type="scientific">Candidatus Berkelbacteria bacterium Licking1014_7</name>
    <dbReference type="NCBI Taxonomy" id="2017147"/>
    <lineage>
        <taxon>Bacteria</taxon>
        <taxon>Candidatus Berkelbacteria</taxon>
    </lineage>
</organism>
<evidence type="ECO:0000313" key="8">
    <source>
        <dbReference type="Proteomes" id="UP000315689"/>
    </source>
</evidence>
<dbReference type="Gene3D" id="3.40.50.150">
    <property type="entry name" value="Vaccinia Virus protein VP39"/>
    <property type="match status" value="1"/>
</dbReference>
<evidence type="ECO:0000256" key="6">
    <source>
        <dbReference type="PIRSR" id="PIRSR003085-1"/>
    </source>
</evidence>
<dbReference type="NCBIfam" id="NF008686">
    <property type="entry name" value="PRK11705.1"/>
    <property type="match status" value="1"/>
</dbReference>
<sequence>MTKQTSNGVNRMKKTIQDIFILADVQINGNRPWDIQVHNQKLYARVLAGGILAFGESYMDGWWDCQAIDQLVDKILVAKLDENENTKHLLWKHLIWDTFKAKIINLQSGSRAYKVGKKHYDIGNDLYKNMLDKRIIYSCGYWDPSTGSPRLRSGQAGQEMTLDQAQEAKLDLICKKIGLKPGMRVLDIGCGWGGLAKYAAENYKVEVVGITISKEQVKLAKQLCKGLAIEIRLQDYRELKEKFDCIISVGMIEHVGYKNYRTYMEVVHRCLKPNGLFLLHTIGSNTSVISQNPWGNKYIFANSMLPSARQITQAAEGLFVMEDWHNFSADYDQTLMAWYNNFTKNWDKIKKNYDERFYRMWTLYLLACAGSFRARKNQLWQIVFSKNGVLGGYQSIR</sequence>
<dbReference type="GO" id="GO:0008168">
    <property type="term" value="F:methyltransferase activity"/>
    <property type="evidence" value="ECO:0007669"/>
    <property type="project" value="UniProtKB-KW"/>
</dbReference>
<dbReference type="InterPro" id="IPR050723">
    <property type="entry name" value="CFA/CMAS"/>
</dbReference>
<gene>
    <name evidence="7" type="ORF">CEN89_680</name>
</gene>
<keyword evidence="2" id="KW-0489">Methyltransferase</keyword>
<keyword evidence="5" id="KW-0443">Lipid metabolism</keyword>
<dbReference type="PANTHER" id="PTHR43667:SF1">
    <property type="entry name" value="CYCLOPROPANE-FATTY-ACYL-PHOSPHOLIPID SYNTHASE"/>
    <property type="match status" value="1"/>
</dbReference>
<evidence type="ECO:0000256" key="5">
    <source>
        <dbReference type="ARBA" id="ARBA00023098"/>
    </source>
</evidence>
<feature type="active site" evidence="6">
    <location>
        <position position="368"/>
    </location>
</feature>
<proteinExistence type="inferred from homology"/>
<dbReference type="Pfam" id="PF02353">
    <property type="entry name" value="CMAS"/>
    <property type="match status" value="1"/>
</dbReference>
<evidence type="ECO:0000313" key="7">
    <source>
        <dbReference type="EMBL" id="TSC92469.1"/>
    </source>
</evidence>
<dbReference type="SUPFAM" id="SSF53335">
    <property type="entry name" value="S-adenosyl-L-methionine-dependent methyltransferases"/>
    <property type="match status" value="1"/>
</dbReference>
<dbReference type="Proteomes" id="UP000315689">
    <property type="component" value="Unassembled WGS sequence"/>
</dbReference>
<reference evidence="7 8" key="1">
    <citation type="submission" date="2017-07" db="EMBL/GenBank/DDBJ databases">
        <title>Mechanisms for carbon and nitrogen cycling indicate functional differentiation within the Candidate Phyla Radiation.</title>
        <authorList>
            <person name="Danczak R.E."/>
            <person name="Johnston M.D."/>
            <person name="Kenah C."/>
            <person name="Slattery M."/>
            <person name="Wrighton K.C."/>
            <person name="Wilkins M.J."/>
        </authorList>
    </citation>
    <scope>NUCLEOTIDE SEQUENCE [LARGE SCALE GENOMIC DNA]</scope>
    <source>
        <strain evidence="7">Licking1014_7</strain>
    </source>
</reference>
<evidence type="ECO:0000256" key="1">
    <source>
        <dbReference type="ARBA" id="ARBA00010815"/>
    </source>
</evidence>
<name>A0A554LIK9_9BACT</name>
<keyword evidence="4" id="KW-0949">S-adenosyl-L-methionine</keyword>
<dbReference type="InterPro" id="IPR029063">
    <property type="entry name" value="SAM-dependent_MTases_sf"/>
</dbReference>
<dbReference type="GO" id="GO:0032259">
    <property type="term" value="P:methylation"/>
    <property type="evidence" value="ECO:0007669"/>
    <property type="project" value="UniProtKB-KW"/>
</dbReference>
<accession>A0A554LIK9</accession>
<dbReference type="CDD" id="cd02440">
    <property type="entry name" value="AdoMet_MTases"/>
    <property type="match status" value="1"/>
</dbReference>
<comment type="caution">
    <text evidence="7">The sequence shown here is derived from an EMBL/GenBank/DDBJ whole genome shotgun (WGS) entry which is preliminary data.</text>
</comment>
<evidence type="ECO:0000256" key="3">
    <source>
        <dbReference type="ARBA" id="ARBA00022679"/>
    </source>
</evidence>
<evidence type="ECO:0000256" key="2">
    <source>
        <dbReference type="ARBA" id="ARBA00022603"/>
    </source>
</evidence>
<dbReference type="EMBL" id="VMGK01000025">
    <property type="protein sequence ID" value="TSC92469.1"/>
    <property type="molecule type" value="Genomic_DNA"/>
</dbReference>
<dbReference type="InterPro" id="IPR003333">
    <property type="entry name" value="CMAS"/>
</dbReference>
<dbReference type="AlphaFoldDB" id="A0A554LIK9"/>
<protein>
    <submittedName>
        <fullName evidence="7">Cyclopropane-fatty-acyl-phospholipid synthase</fullName>
    </submittedName>
</protein>
<dbReference type="GO" id="GO:0008610">
    <property type="term" value="P:lipid biosynthetic process"/>
    <property type="evidence" value="ECO:0007669"/>
    <property type="project" value="InterPro"/>
</dbReference>